<dbReference type="Pfam" id="PF13892">
    <property type="entry name" value="DBINO"/>
    <property type="match status" value="1"/>
</dbReference>
<comment type="domain">
    <text evidence="15">The DBINO region is involved in binding to DNA.</text>
</comment>
<keyword evidence="4" id="KW-0547">Nucleotide-binding</keyword>
<keyword evidence="8" id="KW-0805">Transcription regulation</keyword>
<dbReference type="GO" id="GO:0006281">
    <property type="term" value="P:DNA repair"/>
    <property type="evidence" value="ECO:0007669"/>
    <property type="project" value="UniProtKB-UniRule"/>
</dbReference>
<dbReference type="Pfam" id="PF00271">
    <property type="entry name" value="Helicase_C"/>
    <property type="match status" value="1"/>
</dbReference>
<gene>
    <name evidence="21" type="ORF">L198_04517</name>
</gene>
<dbReference type="PANTHER" id="PTHR45685">
    <property type="entry name" value="HELICASE SRCAP-RELATED"/>
    <property type="match status" value="1"/>
</dbReference>
<evidence type="ECO:0000259" key="20">
    <source>
        <dbReference type="PROSITE" id="PS51413"/>
    </source>
</evidence>
<feature type="compositionally biased region" description="Basic and acidic residues" evidence="17">
    <location>
        <begin position="549"/>
        <end position="564"/>
    </location>
</feature>
<dbReference type="PROSITE" id="PS51194">
    <property type="entry name" value="HELICASE_CTER"/>
    <property type="match status" value="1"/>
</dbReference>
<dbReference type="OrthoDB" id="372624at2759"/>
<dbReference type="InterPro" id="IPR014001">
    <property type="entry name" value="Helicase_ATP-bd"/>
</dbReference>
<dbReference type="GO" id="GO:0003677">
    <property type="term" value="F:DNA binding"/>
    <property type="evidence" value="ECO:0007669"/>
    <property type="project" value="UniProtKB-UniRule"/>
</dbReference>
<feature type="compositionally biased region" description="Basic and acidic residues" evidence="17">
    <location>
        <begin position="207"/>
        <end position="221"/>
    </location>
</feature>
<dbReference type="Gene3D" id="3.40.50.300">
    <property type="entry name" value="P-loop containing nucleotide triphosphate hydrolases"/>
    <property type="match status" value="2"/>
</dbReference>
<dbReference type="EC" id="3.6.4.-" evidence="15"/>
<feature type="compositionally biased region" description="Basic residues" evidence="17">
    <location>
        <begin position="536"/>
        <end position="548"/>
    </location>
</feature>
<feature type="compositionally biased region" description="Basic and acidic residues" evidence="17">
    <location>
        <begin position="186"/>
        <end position="199"/>
    </location>
</feature>
<dbReference type="Pfam" id="PF00176">
    <property type="entry name" value="SNF2-rel_dom"/>
    <property type="match status" value="1"/>
</dbReference>
<protein>
    <recommendedName>
        <fullName evidence="3 15">Chromatin-remodeling ATPase INO80</fullName>
        <ecNumber evidence="15">3.6.4.-</ecNumber>
    </recommendedName>
</protein>
<dbReference type="GO" id="GO:0042393">
    <property type="term" value="F:histone binding"/>
    <property type="evidence" value="ECO:0007669"/>
    <property type="project" value="TreeGrafter"/>
</dbReference>
<proteinExistence type="inferred from homology"/>
<evidence type="ECO:0000256" key="13">
    <source>
        <dbReference type="ARBA" id="ARBA00023242"/>
    </source>
</evidence>
<dbReference type="InterPro" id="IPR020838">
    <property type="entry name" value="DBINO"/>
</dbReference>
<feature type="domain" description="Helicase ATP-binding" evidence="18">
    <location>
        <begin position="1018"/>
        <end position="1190"/>
    </location>
</feature>
<feature type="region of interest" description="Disordered" evidence="17">
    <location>
        <begin position="1815"/>
        <end position="1906"/>
    </location>
</feature>
<keyword evidence="9 15" id="KW-0238">DNA-binding</keyword>
<feature type="region of interest" description="Disordered" evidence="17">
    <location>
        <begin position="1"/>
        <end position="346"/>
    </location>
</feature>
<dbReference type="GO" id="GO:0006338">
    <property type="term" value="P:chromatin remodeling"/>
    <property type="evidence" value="ECO:0007669"/>
    <property type="project" value="UniProtKB-UniRule"/>
</dbReference>
<dbReference type="SUPFAM" id="SSF52540">
    <property type="entry name" value="P-loop containing nucleoside triphosphate hydrolases"/>
    <property type="match status" value="2"/>
</dbReference>
<evidence type="ECO:0000313" key="21">
    <source>
        <dbReference type="EMBL" id="ODN95898.1"/>
    </source>
</evidence>
<dbReference type="Gene3D" id="3.40.50.10810">
    <property type="entry name" value="Tandem AAA-ATPase domain"/>
    <property type="match status" value="1"/>
</dbReference>
<feature type="compositionally biased region" description="Basic and acidic residues" evidence="17">
    <location>
        <begin position="283"/>
        <end position="295"/>
    </location>
</feature>
<keyword evidence="22" id="KW-1185">Reference proteome</keyword>
<evidence type="ECO:0000256" key="8">
    <source>
        <dbReference type="ARBA" id="ARBA00023015"/>
    </source>
</evidence>
<dbReference type="SMART" id="SM00487">
    <property type="entry name" value="DEXDc"/>
    <property type="match status" value="1"/>
</dbReference>
<feature type="domain" description="Helicase C-terminal" evidence="19">
    <location>
        <begin position="1593"/>
        <end position="1743"/>
    </location>
</feature>
<keyword evidence="10" id="KW-0010">Activator</keyword>
<evidence type="ECO:0000256" key="4">
    <source>
        <dbReference type="ARBA" id="ARBA00022741"/>
    </source>
</evidence>
<evidence type="ECO:0000256" key="12">
    <source>
        <dbReference type="ARBA" id="ARBA00023204"/>
    </source>
</evidence>
<keyword evidence="16" id="KW-0175">Coiled coil</keyword>
<evidence type="ECO:0000256" key="3">
    <source>
        <dbReference type="ARBA" id="ARBA00019805"/>
    </source>
</evidence>
<dbReference type="EMBL" id="AWGH01000012">
    <property type="protein sequence ID" value="ODN95898.1"/>
    <property type="molecule type" value="Genomic_DNA"/>
</dbReference>
<reference evidence="21 22" key="1">
    <citation type="submission" date="2016-06" db="EMBL/GenBank/DDBJ databases">
        <title>Evolution of pathogenesis and genome organization in the Tremellales.</title>
        <authorList>
            <person name="Cuomo C."/>
            <person name="Litvintseva A."/>
            <person name="Heitman J."/>
            <person name="Chen Y."/>
            <person name="Sun S."/>
            <person name="Springer D."/>
            <person name="Dromer F."/>
            <person name="Young S."/>
            <person name="Zeng Q."/>
            <person name="Chapman S."/>
            <person name="Gujja S."/>
            <person name="Saif S."/>
            <person name="Birren B."/>
        </authorList>
    </citation>
    <scope>NUCLEOTIDE SEQUENCE [LARGE SCALE GENOMIC DNA]</scope>
    <source>
        <strain evidence="21 22">CBS 7118</strain>
    </source>
</reference>
<comment type="catalytic activity">
    <reaction evidence="14 15">
        <text>ATP + H2O = ADP + phosphate + H(+)</text>
        <dbReference type="Rhea" id="RHEA:13065"/>
        <dbReference type="ChEBI" id="CHEBI:15377"/>
        <dbReference type="ChEBI" id="CHEBI:15378"/>
        <dbReference type="ChEBI" id="CHEBI:30616"/>
        <dbReference type="ChEBI" id="CHEBI:43474"/>
        <dbReference type="ChEBI" id="CHEBI:456216"/>
    </reaction>
</comment>
<feature type="compositionally biased region" description="Basic and acidic residues" evidence="17">
    <location>
        <begin position="265"/>
        <end position="275"/>
    </location>
</feature>
<dbReference type="InterPro" id="IPR050520">
    <property type="entry name" value="INO80/SWR1_helicase"/>
</dbReference>
<evidence type="ECO:0000256" key="17">
    <source>
        <dbReference type="SAM" id="MobiDB-lite"/>
    </source>
</evidence>
<feature type="compositionally biased region" description="Low complexity" evidence="17">
    <location>
        <begin position="1863"/>
        <end position="1872"/>
    </location>
</feature>
<organism evidence="21 22">
    <name type="scientific">Cryptococcus wingfieldii CBS 7118</name>
    <dbReference type="NCBI Taxonomy" id="1295528"/>
    <lineage>
        <taxon>Eukaryota</taxon>
        <taxon>Fungi</taxon>
        <taxon>Dikarya</taxon>
        <taxon>Basidiomycota</taxon>
        <taxon>Agaricomycotina</taxon>
        <taxon>Tremellomycetes</taxon>
        <taxon>Tremellales</taxon>
        <taxon>Cryptococcaceae</taxon>
        <taxon>Cryptococcus</taxon>
    </lineage>
</organism>
<keyword evidence="7 15" id="KW-0067">ATP-binding</keyword>
<evidence type="ECO:0000256" key="2">
    <source>
        <dbReference type="ARBA" id="ARBA00007025"/>
    </source>
</evidence>
<evidence type="ECO:0000259" key="19">
    <source>
        <dbReference type="PROSITE" id="PS51194"/>
    </source>
</evidence>
<dbReference type="RefSeq" id="XP_019031563.1">
    <property type="nucleotide sequence ID" value="XM_019176635.1"/>
</dbReference>
<keyword evidence="21" id="KW-0347">Helicase</keyword>
<evidence type="ECO:0000256" key="5">
    <source>
        <dbReference type="ARBA" id="ARBA00022763"/>
    </source>
</evidence>
<evidence type="ECO:0000256" key="11">
    <source>
        <dbReference type="ARBA" id="ARBA00023163"/>
    </source>
</evidence>
<feature type="compositionally biased region" description="Low complexity" evidence="17">
    <location>
        <begin position="163"/>
        <end position="185"/>
    </location>
</feature>
<dbReference type="InterPro" id="IPR027417">
    <property type="entry name" value="P-loop_NTPase"/>
</dbReference>
<sequence>MADRRASRGYYDPVRGGSKSLSPRASLNTLPIPAPEPSPPSRSSRISMSALMNDDPAPVQGVSPLPSAPAPAPAPSNSGSSGRNGYPAYHPAPTPDDRYVERSYSQGHSQPLSPPPGQGYRYTSPGLGRRSPLLAGGTGHVRPTSIPTDDSSYPPSTHPPPALSSSSTSRARSRSQSQSQSQSTHPHPDLHDPDPERRHSSIAVARMQEESLAFERAKRVVEEEEEEMYRRKREREYAEREHVPHLPQHREVYDRAYPEPGAEPRTSELDARRTSEPYVRPSSEVRERYERERDVLPLSTAPSAASPPRTTSHSYSTHPHPHTSYPPPPPHSHSLAQHPDRPRPAYAKALRPNDLLMGNEDIWENTLIHYQTRREIQVHALADWADTYQAQPSGLGLDEHALPQWQGQVQNVRKGAEGTPKKRKYGKGKQGAGKGGLDEELLGLASSPPGSPSQTSDKPLNGHIDPAHPPSPSTLVWPSGLTRAEVIAKCMANDVSGLSEDDVKAVQDEIWMKEKIAKAESGAGEALPTNKDGTIRKKPGPAKGWKKIRGIEKKPDPPKARSRTEGSVAGSLVDDGEEGGLEKGKKVKRRKLDERTESPHFGYGEDGEHPPSESMHDEQEDLSRAGSVGASSAMNGSEAAPASVPAKKKAAKTKEPGVGKGRWTRPSKPEKELVKKAEALAGKSKTPLMVQDEALPPFSLPFENEDVEDVFQYAGQGVFQQNPHGQGQVAAPNTFDPRGVTEEEARIRYELVEDLQRMTWAAIVRDVPRVYRVYQGYDQTMKQIAQRRAQACVRNGFGQKNQKTAQRVGGKASKEGAAKAKRVVKELAAFWRKNEKDEILSKKKADKEALDRAKAEEEARESKRASRKLNFLLTQTELYSHFIGKKIKTQEAEAAEGMEVPAEDGKHGFEDIAIGSDGEALPDIDYDNDDEENLRRHAARGAQAAIQAAKDRASAFDTDQAKGGAPPPEDDTSKIIVDGEELNFQNPSLGENSVTITQPKMLMAQLKEYQLKGLTWLGNLYEQGINGILADEMGLGKTIQSISLLAYLAEHHNIWGPFLVIAPASTLHNWQQELARFVPRLKAIPYWGSPKDRETLRKLWSKKNQTFSEDSPFHILVTSYQLAVQDEKYLQGQKWQYMILDEAQAIKSSSSARWKSLLSLRCRNRLLLTGTPIQNSMHELWALLHFIMPQLFDSHEEFTEWFSKDIESSSGGVTGTLKPEQLKRLHMILKPFMLRRVKKHVQKELGDKIEIDLLVDLSQRQREIYRAIRQRVSITDLLATADNGSDPAAAGSKNMRSLVNLVMQFRKVCNHPDLFERADVVSPYVFGTFSRSGNLAREIDQLYLPDSGRNAIEARIPKIFWTDGGKLDVPGEENLAGSDTRVLHNLMNIWTPEWISERVKVSNSEFGWVKLLGESPWDVSRRAKSPLLAQLVEGAAEEKRWLDESRFVDDVDFAASAKKGLKVRPMLPSIDLPGSPSLHEIALTAWDASYLSRGDAKVGDRVITTPIIPDVSNRSFVNTQERLLNQPLVNTALYGLAPSELHNPAAAQRFSRLLPGGPIAGLIRHSSPSQTPVSPLRIPPTKRLIVDSAKLSRLDSLLRELKAGGHRVLLYFQMTKMMDLVEEYLIFRQYKYLRLDGSSPIAERRDMVTSWQTNPDIFVFCLSTRAGGLGINLTAADTVVFYDHDWNPSSDAQAMDRAHRVGQTKQVTVYRLVARGTIEERILKMARGKKDVQDVVVGTKSVSDVAKASEIASLFMDDEELAESVAKRKQAEAHGYVQPSLIANGGGRGKGFGDGLDLDDGDADDGFFNAAAAARANGEEEEGLGEEGGKPKGKGKGKAAGGGGALGPVDGSGKRSHKRGMGKKAQAAAAADSLDKALSKTVSPSSSKPPPKKKVKIALGPDGLPM</sequence>
<evidence type="ECO:0000256" key="6">
    <source>
        <dbReference type="ARBA" id="ARBA00022801"/>
    </source>
</evidence>
<feature type="compositionally biased region" description="Basic and acidic residues" evidence="17">
    <location>
        <begin position="234"/>
        <end position="257"/>
    </location>
</feature>
<feature type="compositionally biased region" description="Low complexity" evidence="17">
    <location>
        <begin position="299"/>
        <end position="318"/>
    </location>
</feature>
<dbReference type="InterPro" id="IPR038718">
    <property type="entry name" value="SNF2-like_sf"/>
</dbReference>
<dbReference type="CDD" id="cd18793">
    <property type="entry name" value="SF2_C_SNF"/>
    <property type="match status" value="1"/>
</dbReference>
<evidence type="ECO:0000256" key="1">
    <source>
        <dbReference type="ARBA" id="ARBA00004123"/>
    </source>
</evidence>
<feature type="coiled-coil region" evidence="16">
    <location>
        <begin position="836"/>
        <end position="865"/>
    </location>
</feature>
<keyword evidence="13" id="KW-0539">Nucleus</keyword>
<feature type="region of interest" description="Disordered" evidence="17">
    <location>
        <begin position="411"/>
        <end position="476"/>
    </location>
</feature>
<dbReference type="PROSITE" id="PS51192">
    <property type="entry name" value="HELICASE_ATP_BIND_1"/>
    <property type="match status" value="1"/>
</dbReference>
<dbReference type="GO" id="GO:0004386">
    <property type="term" value="F:helicase activity"/>
    <property type="evidence" value="ECO:0007669"/>
    <property type="project" value="UniProtKB-KW"/>
</dbReference>
<comment type="subcellular location">
    <subcellularLocation>
        <location evidence="1 15">Nucleus</location>
    </subcellularLocation>
</comment>
<evidence type="ECO:0000313" key="22">
    <source>
        <dbReference type="Proteomes" id="UP000094819"/>
    </source>
</evidence>
<comment type="subunit">
    <text evidence="15">Component of the INO80 chromatin-remodeling complex.</text>
</comment>
<feature type="compositionally biased region" description="Low complexity" evidence="17">
    <location>
        <begin position="143"/>
        <end position="155"/>
    </location>
</feature>
<evidence type="ECO:0000256" key="16">
    <source>
        <dbReference type="SAM" id="Coils"/>
    </source>
</evidence>
<evidence type="ECO:0000256" key="9">
    <source>
        <dbReference type="ARBA" id="ARBA00023125"/>
    </source>
</evidence>
<dbReference type="PANTHER" id="PTHR45685:SF2">
    <property type="entry name" value="CHROMATIN-REMODELING ATPASE INO80"/>
    <property type="match status" value="1"/>
</dbReference>
<dbReference type="GO" id="GO:0016887">
    <property type="term" value="F:ATP hydrolysis activity"/>
    <property type="evidence" value="ECO:0007669"/>
    <property type="project" value="TreeGrafter"/>
</dbReference>
<name>A0A1E3J4V4_9TREE</name>
<feature type="compositionally biased region" description="Low complexity" evidence="17">
    <location>
        <begin position="41"/>
        <end position="52"/>
    </location>
</feature>
<keyword evidence="5 15" id="KW-0227">DNA damage</keyword>
<dbReference type="InterPro" id="IPR001650">
    <property type="entry name" value="Helicase_C-like"/>
</dbReference>
<feature type="region of interest" description="Disordered" evidence="17">
    <location>
        <begin position="520"/>
        <end position="673"/>
    </location>
</feature>
<dbReference type="GO" id="GO:0031011">
    <property type="term" value="C:Ino80 complex"/>
    <property type="evidence" value="ECO:0007669"/>
    <property type="project" value="UniProtKB-UniRule"/>
</dbReference>
<dbReference type="GO" id="GO:0005524">
    <property type="term" value="F:ATP binding"/>
    <property type="evidence" value="ECO:0007669"/>
    <property type="project" value="UniProtKB-UniRule"/>
</dbReference>
<dbReference type="PROSITE" id="PS51413">
    <property type="entry name" value="DBINO"/>
    <property type="match status" value="1"/>
</dbReference>
<comment type="caution">
    <text evidence="21">The sequence shown here is derived from an EMBL/GenBank/DDBJ whole genome shotgun (WGS) entry which is preliminary data.</text>
</comment>
<comment type="function">
    <text evidence="15">ATPase component of the INO80 complex which remodels chromatin by shifting nucleosomes and is involved in DNA repair.</text>
</comment>
<dbReference type="Proteomes" id="UP000094819">
    <property type="component" value="Unassembled WGS sequence"/>
</dbReference>
<evidence type="ECO:0000256" key="10">
    <source>
        <dbReference type="ARBA" id="ARBA00023159"/>
    </source>
</evidence>
<evidence type="ECO:0000259" key="18">
    <source>
        <dbReference type="PROSITE" id="PS51192"/>
    </source>
</evidence>
<dbReference type="InterPro" id="IPR000330">
    <property type="entry name" value="SNF2_N"/>
</dbReference>
<keyword evidence="11" id="KW-0804">Transcription</keyword>
<dbReference type="InterPro" id="IPR049730">
    <property type="entry name" value="SNF2/RAD54-like_C"/>
</dbReference>
<evidence type="ECO:0000256" key="14">
    <source>
        <dbReference type="ARBA" id="ARBA00049360"/>
    </source>
</evidence>
<feature type="domain" description="DBINO" evidence="20">
    <location>
        <begin position="759"/>
        <end position="889"/>
    </location>
</feature>
<dbReference type="GeneID" id="30193730"/>
<keyword evidence="12 15" id="KW-0234">DNA repair</keyword>
<evidence type="ECO:0000256" key="7">
    <source>
        <dbReference type="ARBA" id="ARBA00022840"/>
    </source>
</evidence>
<keyword evidence="6 15" id="KW-0378">Hydrolase</keyword>
<feature type="compositionally biased region" description="Basic and acidic residues" evidence="17">
    <location>
        <begin position="606"/>
        <end position="623"/>
    </location>
</feature>
<dbReference type="FunFam" id="3.40.50.10810:FF:000022">
    <property type="entry name" value="Blast:Putative DNA helicase Ino80"/>
    <property type="match status" value="1"/>
</dbReference>
<dbReference type="SMART" id="SM00490">
    <property type="entry name" value="HELICc"/>
    <property type="match status" value="1"/>
</dbReference>
<comment type="similarity">
    <text evidence="2 15">Belongs to the SNF2/RAD54 helicase family.</text>
</comment>
<feature type="compositionally biased region" description="Polar residues" evidence="17">
    <location>
        <begin position="19"/>
        <end position="29"/>
    </location>
</feature>
<evidence type="ECO:0000256" key="15">
    <source>
        <dbReference type="RuleBase" id="RU368001"/>
    </source>
</evidence>
<accession>A0A1E3J4V4</accession>